<evidence type="ECO:0000313" key="2">
    <source>
        <dbReference type="EMBL" id="KAK7356756.1"/>
    </source>
</evidence>
<keyword evidence="3" id="KW-1185">Reference proteome</keyword>
<gene>
    <name evidence="2" type="ORF">VNO80_16032</name>
</gene>
<dbReference type="Proteomes" id="UP001374584">
    <property type="component" value="Unassembled WGS sequence"/>
</dbReference>
<sequence length="133" mass="14071">MSSSSLLLSSHSISEGISLVDREINPINANSSSESFSTECDFHNAQPISVVKSTIVAASPSNGILSSIPLAHVKKGKHQASFKNADENPNTTIAKGSRKGKFPPSLIPSTFGYSRKFIITLPSLTPNLKSVSS</sequence>
<evidence type="ECO:0000256" key="1">
    <source>
        <dbReference type="SAM" id="MobiDB-lite"/>
    </source>
</evidence>
<comment type="caution">
    <text evidence="2">The sequence shown here is derived from an EMBL/GenBank/DDBJ whole genome shotgun (WGS) entry which is preliminary data.</text>
</comment>
<evidence type="ECO:0000313" key="3">
    <source>
        <dbReference type="Proteomes" id="UP001374584"/>
    </source>
</evidence>
<dbReference type="AlphaFoldDB" id="A0AAN9MMR5"/>
<name>A0AAN9MMR5_PHACN</name>
<dbReference type="EMBL" id="JAYMYR010000006">
    <property type="protein sequence ID" value="KAK7356756.1"/>
    <property type="molecule type" value="Genomic_DNA"/>
</dbReference>
<protein>
    <submittedName>
        <fullName evidence="2">Uncharacterized protein</fullName>
    </submittedName>
</protein>
<organism evidence="2 3">
    <name type="scientific">Phaseolus coccineus</name>
    <name type="common">Scarlet runner bean</name>
    <name type="synonym">Phaseolus multiflorus</name>
    <dbReference type="NCBI Taxonomy" id="3886"/>
    <lineage>
        <taxon>Eukaryota</taxon>
        <taxon>Viridiplantae</taxon>
        <taxon>Streptophyta</taxon>
        <taxon>Embryophyta</taxon>
        <taxon>Tracheophyta</taxon>
        <taxon>Spermatophyta</taxon>
        <taxon>Magnoliopsida</taxon>
        <taxon>eudicotyledons</taxon>
        <taxon>Gunneridae</taxon>
        <taxon>Pentapetalae</taxon>
        <taxon>rosids</taxon>
        <taxon>fabids</taxon>
        <taxon>Fabales</taxon>
        <taxon>Fabaceae</taxon>
        <taxon>Papilionoideae</taxon>
        <taxon>50 kb inversion clade</taxon>
        <taxon>NPAAA clade</taxon>
        <taxon>indigoferoid/millettioid clade</taxon>
        <taxon>Phaseoleae</taxon>
        <taxon>Phaseolus</taxon>
    </lineage>
</organism>
<feature type="region of interest" description="Disordered" evidence="1">
    <location>
        <begin position="79"/>
        <end position="101"/>
    </location>
</feature>
<accession>A0AAN9MMR5</accession>
<reference evidence="2 3" key="1">
    <citation type="submission" date="2024-01" db="EMBL/GenBank/DDBJ databases">
        <title>The genomes of 5 underutilized Papilionoideae crops provide insights into root nodulation and disease resistanc.</title>
        <authorList>
            <person name="Jiang F."/>
        </authorList>
    </citation>
    <scope>NUCLEOTIDE SEQUENCE [LARGE SCALE GENOMIC DNA]</scope>
    <source>
        <strain evidence="2">JINMINGXINNONG_FW02</strain>
        <tissue evidence="2">Leaves</tissue>
    </source>
</reference>
<proteinExistence type="predicted"/>